<dbReference type="PANTHER" id="PTHR48109">
    <property type="entry name" value="DIHYDROOROTATE DEHYDROGENASE (QUINONE), MITOCHONDRIAL-RELATED"/>
    <property type="match status" value="1"/>
</dbReference>
<protein>
    <submittedName>
        <fullName evidence="5">Uncharacterized protein</fullName>
    </submittedName>
</protein>
<evidence type="ECO:0000256" key="2">
    <source>
        <dbReference type="ARBA" id="ARBA00004725"/>
    </source>
</evidence>
<dbReference type="PANTHER" id="PTHR48109:SF1">
    <property type="entry name" value="DIHYDROOROTATE DEHYDROGENASE (FUMARATE)"/>
    <property type="match status" value="1"/>
</dbReference>
<keyword evidence="3" id="KW-0665">Pyrimidine biosynthesis</keyword>
<gene>
    <name evidence="5" type="ORF">BMF94_6506</name>
</gene>
<keyword evidence="6" id="KW-1185">Reference proteome</keyword>
<dbReference type="Proteomes" id="UP000237144">
    <property type="component" value="Unassembled WGS sequence"/>
</dbReference>
<dbReference type="InterPro" id="IPR023359">
    <property type="entry name" value="Dihydro_DH_chainA_dom2"/>
</dbReference>
<dbReference type="Gene3D" id="3.20.20.70">
    <property type="entry name" value="Aldolase class I"/>
    <property type="match status" value="1"/>
</dbReference>
<evidence type="ECO:0000313" key="5">
    <source>
        <dbReference type="EMBL" id="POY70438.1"/>
    </source>
</evidence>
<evidence type="ECO:0000256" key="4">
    <source>
        <dbReference type="SAM" id="MobiDB-lite"/>
    </source>
</evidence>
<evidence type="ECO:0000256" key="1">
    <source>
        <dbReference type="ARBA" id="ARBA00001917"/>
    </source>
</evidence>
<comment type="cofactor">
    <cofactor evidence="1">
        <name>FMN</name>
        <dbReference type="ChEBI" id="CHEBI:58210"/>
    </cofactor>
</comment>
<comment type="caution">
    <text evidence="5">The sequence shown here is derived from an EMBL/GenBank/DDBJ whole genome shotgun (WGS) entry which is preliminary data.</text>
</comment>
<dbReference type="GO" id="GO:0005737">
    <property type="term" value="C:cytoplasm"/>
    <property type="evidence" value="ECO:0007669"/>
    <property type="project" value="TreeGrafter"/>
</dbReference>
<dbReference type="SUPFAM" id="SSF51395">
    <property type="entry name" value="FMN-linked oxidoreductases"/>
    <property type="match status" value="1"/>
</dbReference>
<feature type="compositionally biased region" description="Basic and acidic residues" evidence="4">
    <location>
        <begin position="237"/>
        <end position="250"/>
    </location>
</feature>
<proteinExistence type="predicted"/>
<dbReference type="InterPro" id="IPR013785">
    <property type="entry name" value="Aldolase_TIM"/>
</dbReference>
<reference evidence="5 6" key="1">
    <citation type="journal article" date="2018" name="Front. Microbiol.">
        <title>Prospects for Fungal Bioremediation of Acidic Radioactive Waste Sites: Characterization and Genome Sequence of Rhodotorula taiwanensis MD1149.</title>
        <authorList>
            <person name="Tkavc R."/>
            <person name="Matrosova V.Y."/>
            <person name="Grichenko O.E."/>
            <person name="Gostincar C."/>
            <person name="Volpe R.P."/>
            <person name="Klimenkova P."/>
            <person name="Gaidamakova E.K."/>
            <person name="Zhou C.E."/>
            <person name="Stewart B.J."/>
            <person name="Lyman M.G."/>
            <person name="Malfatti S.A."/>
            <person name="Rubinfeld B."/>
            <person name="Courtot M."/>
            <person name="Singh J."/>
            <person name="Dalgard C.L."/>
            <person name="Hamilton T."/>
            <person name="Frey K.G."/>
            <person name="Gunde-Cimerman N."/>
            <person name="Dugan L."/>
            <person name="Daly M.J."/>
        </authorList>
    </citation>
    <scope>NUCLEOTIDE SEQUENCE [LARGE SCALE GENOMIC DNA]</scope>
    <source>
        <strain evidence="5 6">MD1149</strain>
    </source>
</reference>
<dbReference type="GO" id="GO:0006207">
    <property type="term" value="P:'de novo' pyrimidine nucleobase biosynthetic process"/>
    <property type="evidence" value="ECO:0007669"/>
    <property type="project" value="TreeGrafter"/>
</dbReference>
<evidence type="ECO:0000313" key="6">
    <source>
        <dbReference type="Proteomes" id="UP000237144"/>
    </source>
</evidence>
<dbReference type="OrthoDB" id="14784at2759"/>
<accession>A0A2S5B0X9</accession>
<dbReference type="STRING" id="741276.A0A2S5B0X9"/>
<organism evidence="5 6">
    <name type="scientific">Rhodotorula taiwanensis</name>
    <dbReference type="NCBI Taxonomy" id="741276"/>
    <lineage>
        <taxon>Eukaryota</taxon>
        <taxon>Fungi</taxon>
        <taxon>Dikarya</taxon>
        <taxon>Basidiomycota</taxon>
        <taxon>Pucciniomycotina</taxon>
        <taxon>Microbotryomycetes</taxon>
        <taxon>Sporidiobolales</taxon>
        <taxon>Sporidiobolaceae</taxon>
        <taxon>Rhodotorula</taxon>
    </lineage>
</organism>
<dbReference type="GO" id="GO:0006221">
    <property type="term" value="P:pyrimidine nucleotide biosynthetic process"/>
    <property type="evidence" value="ECO:0007669"/>
    <property type="project" value="UniProtKB-KW"/>
</dbReference>
<dbReference type="Gene3D" id="2.30.26.10">
    <property type="entry name" value="Dihydroorotate Dehydrogenase A, chain A, domain 2"/>
    <property type="match status" value="1"/>
</dbReference>
<name>A0A2S5B0X9_9BASI</name>
<sequence length="355" mass="38371">MPPLFPRRPARGRVPLLNSACPWASTKEDLETLWANPYTDAMTTRTATLHGFPDQADLHQVAFFGEEAHSSINSYGYSPFPLTKYLGWLGEIFLRSPARGGQQEKQLIVSITGSLPETEEMLRMLQRFAEEVGRVVAVEFNMSCPNIPGHPPPAYHQDALVEYLQMLAGHATPNLLMGIKLPPFTYQDQFEAVVNGLRSIGSSDAAQHPISFLTTTNTLGHGLVFAEQETAVPLDRASSDRPKTATRRETAVPSTLSVSDAASVPTVGGWGGVAGSTLHPLSLGNVAKLALLLRSEEQRDRRLREITIIGVGGARDAESVERFRRAGADAVACATALGREGPAVFAKMSGGQSRL</sequence>
<dbReference type="InterPro" id="IPR050074">
    <property type="entry name" value="DHO_dehydrogenase"/>
</dbReference>
<dbReference type="GO" id="GO:0004152">
    <property type="term" value="F:dihydroorotate dehydrogenase activity"/>
    <property type="evidence" value="ECO:0007669"/>
    <property type="project" value="TreeGrafter"/>
</dbReference>
<feature type="region of interest" description="Disordered" evidence="4">
    <location>
        <begin position="234"/>
        <end position="257"/>
    </location>
</feature>
<dbReference type="EMBL" id="PJQD01000116">
    <property type="protein sequence ID" value="POY70438.1"/>
    <property type="molecule type" value="Genomic_DNA"/>
</dbReference>
<evidence type="ECO:0000256" key="3">
    <source>
        <dbReference type="ARBA" id="ARBA00022975"/>
    </source>
</evidence>
<dbReference type="AlphaFoldDB" id="A0A2S5B0X9"/>
<comment type="pathway">
    <text evidence="2">Pyrimidine metabolism; UMP biosynthesis via de novo pathway.</text>
</comment>